<reference evidence="9 10" key="1">
    <citation type="submission" date="2017-06" db="EMBL/GenBank/DDBJ databases">
        <authorList>
            <consortium name="Pathogen Informatics"/>
        </authorList>
    </citation>
    <scope>NUCLEOTIDE SEQUENCE [LARGE SCALE GENOMIC DNA]</scope>
    <source>
        <strain evidence="9 10">NCTC10570</strain>
    </source>
</reference>
<dbReference type="Proteomes" id="UP000215383">
    <property type="component" value="Chromosome 1"/>
</dbReference>
<dbReference type="InterPro" id="IPR004681">
    <property type="entry name" value="TRAP_DctM"/>
</dbReference>
<evidence type="ECO:0000256" key="5">
    <source>
        <dbReference type="ARBA" id="ARBA00022989"/>
    </source>
</evidence>
<evidence type="ECO:0000256" key="2">
    <source>
        <dbReference type="ARBA" id="ARBA00022475"/>
    </source>
</evidence>
<keyword evidence="5 7" id="KW-1133">Transmembrane helix</keyword>
<dbReference type="InterPro" id="IPR010656">
    <property type="entry name" value="DctM"/>
</dbReference>
<dbReference type="NCBIfam" id="TIGR00786">
    <property type="entry name" value="dctM"/>
    <property type="match status" value="1"/>
</dbReference>
<evidence type="ECO:0000259" key="8">
    <source>
        <dbReference type="Pfam" id="PF06808"/>
    </source>
</evidence>
<dbReference type="GO" id="GO:0022857">
    <property type="term" value="F:transmembrane transporter activity"/>
    <property type="evidence" value="ECO:0007669"/>
    <property type="project" value="TreeGrafter"/>
</dbReference>
<feature type="transmembrane region" description="Helical" evidence="7">
    <location>
        <begin position="341"/>
        <end position="358"/>
    </location>
</feature>
<feature type="transmembrane region" description="Helical" evidence="7">
    <location>
        <begin position="273"/>
        <end position="297"/>
    </location>
</feature>
<feature type="transmembrane region" description="Helical" evidence="7">
    <location>
        <begin position="55"/>
        <end position="74"/>
    </location>
</feature>
<keyword evidence="6 7" id="KW-0472">Membrane</keyword>
<evidence type="ECO:0000256" key="6">
    <source>
        <dbReference type="ARBA" id="ARBA00023136"/>
    </source>
</evidence>
<keyword evidence="3" id="KW-0997">Cell inner membrane</keyword>
<proteinExistence type="predicted"/>
<evidence type="ECO:0000313" key="9">
    <source>
        <dbReference type="EMBL" id="SNV04432.1"/>
    </source>
</evidence>
<dbReference type="PANTHER" id="PTHR33362:SF5">
    <property type="entry name" value="C4-DICARBOXYLATE TRAP TRANSPORTER LARGE PERMEASE PROTEIN DCTM"/>
    <property type="match status" value="1"/>
</dbReference>
<feature type="transmembrane region" description="Helical" evidence="7">
    <location>
        <begin position="398"/>
        <end position="419"/>
    </location>
</feature>
<dbReference type="GeneID" id="78507963"/>
<feature type="transmembrane region" description="Helical" evidence="7">
    <location>
        <begin position="118"/>
        <end position="136"/>
    </location>
</feature>
<evidence type="ECO:0000256" key="1">
    <source>
        <dbReference type="ARBA" id="ARBA00004429"/>
    </source>
</evidence>
<keyword evidence="4 7" id="KW-0812">Transmembrane</keyword>
<dbReference type="eggNOG" id="COG1593">
    <property type="taxonomic scope" value="Bacteria"/>
</dbReference>
<dbReference type="EMBL" id="LT906446">
    <property type="protein sequence ID" value="SNV04432.1"/>
    <property type="molecule type" value="Genomic_DNA"/>
</dbReference>
<evidence type="ECO:0000256" key="7">
    <source>
        <dbReference type="SAM" id="Phobius"/>
    </source>
</evidence>
<gene>
    <name evidence="9" type="primary">siaT</name>
    <name evidence="9" type="ORF">SAMEA4364220_01978</name>
</gene>
<comment type="subcellular location">
    <subcellularLocation>
        <location evidence="1">Cell inner membrane</location>
        <topology evidence="1">Multi-pass membrane protein</topology>
    </subcellularLocation>
</comment>
<name>A0A239U3I9_9FIRM</name>
<dbReference type="Pfam" id="PF06808">
    <property type="entry name" value="DctM"/>
    <property type="match status" value="1"/>
</dbReference>
<feature type="transmembrane region" description="Helical" evidence="7">
    <location>
        <begin position="317"/>
        <end position="336"/>
    </location>
</feature>
<dbReference type="PIRSF" id="PIRSF006066">
    <property type="entry name" value="HI0050"/>
    <property type="match status" value="1"/>
</dbReference>
<keyword evidence="10" id="KW-1185">Reference proteome</keyword>
<feature type="transmembrane region" description="Helical" evidence="7">
    <location>
        <begin position="245"/>
        <end position="261"/>
    </location>
</feature>
<feature type="transmembrane region" description="Helical" evidence="7">
    <location>
        <begin position="173"/>
        <end position="196"/>
    </location>
</feature>
<protein>
    <submittedName>
        <fullName evidence="9">Neu5Ac permease</fullName>
    </submittedName>
</protein>
<feature type="domain" description="TRAP C4-dicarboxylate transport system permease DctM subunit" evidence="8">
    <location>
        <begin position="7"/>
        <end position="422"/>
    </location>
</feature>
<evidence type="ECO:0000256" key="4">
    <source>
        <dbReference type="ARBA" id="ARBA00022692"/>
    </source>
</evidence>
<feature type="transmembrane region" description="Helical" evidence="7">
    <location>
        <begin position="86"/>
        <end position="112"/>
    </location>
</feature>
<evidence type="ECO:0000313" key="10">
    <source>
        <dbReference type="Proteomes" id="UP000215383"/>
    </source>
</evidence>
<feature type="transmembrane region" description="Helical" evidence="7">
    <location>
        <begin position="143"/>
        <end position="167"/>
    </location>
</feature>
<accession>A0A239U3I9</accession>
<evidence type="ECO:0000256" key="3">
    <source>
        <dbReference type="ARBA" id="ARBA00022519"/>
    </source>
</evidence>
<dbReference type="PANTHER" id="PTHR33362">
    <property type="entry name" value="SIALIC ACID TRAP TRANSPORTER PERMEASE PROTEIN SIAT-RELATED"/>
    <property type="match status" value="1"/>
</dbReference>
<organism evidence="9 10">
    <name type="scientific">Megamonas hypermegale</name>
    <dbReference type="NCBI Taxonomy" id="158847"/>
    <lineage>
        <taxon>Bacteria</taxon>
        <taxon>Bacillati</taxon>
        <taxon>Bacillota</taxon>
        <taxon>Negativicutes</taxon>
        <taxon>Selenomonadales</taxon>
        <taxon>Selenomonadaceae</taxon>
        <taxon>Megamonas</taxon>
    </lineage>
</organism>
<sequence length="428" mass="45287">MISAILFISFAFFLLIGTPIAICLGMSSVFAIIADSAGRPMEAVLSVVPMLVSSSSSKFVLLAIPFFILSGNIMEKAGISEKLIRLAEVCVGHITGGLAIICVVVACFFAAISGSGPATVAALGMIIIPAMIFAGYNPQFSSALMAAASAIGVIIPPSITFVIFGSITDTSIGSLFIAGLIPGIIMGIGLLAVALWKGRKMKLEVMEKATNKERWLAFKDAIWGLMMPVIILGGIYGGIFTPTESAAVAVVYGLFVGIFIYKKIHFKEFCHLLIDSASTTAVVMFITAAATIFAYVLTRAKLNTIIGDAIYNFTGDSTILFLILVNIVFLIAGCFLDSTSALYIFVPLFMPVALTLGIDPIHFGVVIIVNLAIGLFTPPVGMNLYVACGLGKVSLKELSIAILPFVIVSLVVLLLITYIPQISLFLVQ</sequence>
<feature type="transmembrane region" description="Helical" evidence="7">
    <location>
        <begin position="364"/>
        <end position="386"/>
    </location>
</feature>
<feature type="transmembrane region" description="Helical" evidence="7">
    <location>
        <begin position="217"/>
        <end position="239"/>
    </location>
</feature>
<keyword evidence="2" id="KW-1003">Cell membrane</keyword>
<dbReference type="GO" id="GO:0005886">
    <property type="term" value="C:plasma membrane"/>
    <property type="evidence" value="ECO:0007669"/>
    <property type="project" value="UniProtKB-SubCell"/>
</dbReference>
<dbReference type="RefSeq" id="WP_027889129.1">
    <property type="nucleotide sequence ID" value="NZ_LT906446.1"/>
</dbReference>
<dbReference type="AlphaFoldDB" id="A0A239U3I9"/>